<evidence type="ECO:0000256" key="4">
    <source>
        <dbReference type="ARBA" id="ARBA00023136"/>
    </source>
</evidence>
<feature type="transmembrane region" description="Helical" evidence="5">
    <location>
        <begin position="6"/>
        <end position="29"/>
    </location>
</feature>
<feature type="transmembrane region" description="Helical" evidence="5">
    <location>
        <begin position="41"/>
        <end position="61"/>
    </location>
</feature>
<dbReference type="RefSeq" id="WP_204516530.1">
    <property type="nucleotide sequence ID" value="NZ_BAABIN010000009.1"/>
</dbReference>
<reference evidence="6" key="1">
    <citation type="submission" date="2021-01" db="EMBL/GenBank/DDBJ databases">
        <title>Genomic Encyclopedia of Type Strains, Phase IV (KMG-IV): sequencing the most valuable type-strain genomes for metagenomic binning, comparative biology and taxonomic classification.</title>
        <authorList>
            <person name="Goeker M."/>
        </authorList>
    </citation>
    <scope>NUCLEOTIDE SEQUENCE</scope>
    <source>
        <strain evidence="6">DSM 25523</strain>
    </source>
</reference>
<dbReference type="AlphaFoldDB" id="A0A938Y0C0"/>
<keyword evidence="3 5" id="KW-1133">Transmembrane helix</keyword>
<gene>
    <name evidence="6" type="ORF">JOD01_000391</name>
</gene>
<keyword evidence="1" id="KW-1003">Cell membrane</keyword>
<feature type="transmembrane region" description="Helical" evidence="5">
    <location>
        <begin position="67"/>
        <end position="85"/>
    </location>
</feature>
<evidence type="ECO:0000256" key="5">
    <source>
        <dbReference type="SAM" id="Phobius"/>
    </source>
</evidence>
<feature type="transmembrane region" description="Helical" evidence="5">
    <location>
        <begin position="97"/>
        <end position="115"/>
    </location>
</feature>
<sequence length="116" mass="13067">MGQGLLHAHVGAWEAAFVLYIIAYILVRLRQNRIAKILHMILRLLFVIIVVSGLWMLFAYMAGEVRYYIKGILGLVTIGLIEMTMGRATKGKANLSFFILSLVLFVLVILIGYQVI</sequence>
<evidence type="ECO:0000256" key="2">
    <source>
        <dbReference type="ARBA" id="ARBA00022692"/>
    </source>
</evidence>
<keyword evidence="2 5" id="KW-0812">Transmembrane</keyword>
<name>A0A938Y0C0_9BACL</name>
<dbReference type="Pfam" id="PF07457">
    <property type="entry name" value="DUF1516"/>
    <property type="match status" value="1"/>
</dbReference>
<evidence type="ECO:0000313" key="6">
    <source>
        <dbReference type="EMBL" id="MBM7588805.1"/>
    </source>
</evidence>
<evidence type="ECO:0000313" key="7">
    <source>
        <dbReference type="Proteomes" id="UP000717624"/>
    </source>
</evidence>
<accession>A0A938Y0C0</accession>
<evidence type="ECO:0000256" key="1">
    <source>
        <dbReference type="ARBA" id="ARBA00022475"/>
    </source>
</evidence>
<keyword evidence="7" id="KW-1185">Reference proteome</keyword>
<evidence type="ECO:0000256" key="3">
    <source>
        <dbReference type="ARBA" id="ARBA00022989"/>
    </source>
</evidence>
<proteinExistence type="predicted"/>
<protein>
    <submittedName>
        <fullName evidence="6">Small-conductance mechanosensitive channel</fullName>
    </submittedName>
</protein>
<dbReference type="Proteomes" id="UP000717624">
    <property type="component" value="Unassembled WGS sequence"/>
</dbReference>
<dbReference type="EMBL" id="JAFBEB010000001">
    <property type="protein sequence ID" value="MBM7588805.1"/>
    <property type="molecule type" value="Genomic_DNA"/>
</dbReference>
<keyword evidence="4 5" id="KW-0472">Membrane</keyword>
<dbReference type="InterPro" id="IPR010899">
    <property type="entry name" value="UPF0344"/>
</dbReference>
<comment type="caution">
    <text evidence="6">The sequence shown here is derived from an EMBL/GenBank/DDBJ whole genome shotgun (WGS) entry which is preliminary data.</text>
</comment>
<organism evidence="6 7">
    <name type="scientific">Brevibacillus fulvus</name>
    <dbReference type="NCBI Taxonomy" id="1125967"/>
    <lineage>
        <taxon>Bacteria</taxon>
        <taxon>Bacillati</taxon>
        <taxon>Bacillota</taxon>
        <taxon>Bacilli</taxon>
        <taxon>Bacillales</taxon>
        <taxon>Paenibacillaceae</taxon>
        <taxon>Brevibacillus</taxon>
    </lineage>
</organism>